<organism evidence="2 3">
    <name type="scientific">Popillia japonica</name>
    <name type="common">Japanese beetle</name>
    <dbReference type="NCBI Taxonomy" id="7064"/>
    <lineage>
        <taxon>Eukaryota</taxon>
        <taxon>Metazoa</taxon>
        <taxon>Ecdysozoa</taxon>
        <taxon>Arthropoda</taxon>
        <taxon>Hexapoda</taxon>
        <taxon>Insecta</taxon>
        <taxon>Pterygota</taxon>
        <taxon>Neoptera</taxon>
        <taxon>Endopterygota</taxon>
        <taxon>Coleoptera</taxon>
        <taxon>Polyphaga</taxon>
        <taxon>Scarabaeiformia</taxon>
        <taxon>Scarabaeidae</taxon>
        <taxon>Rutelinae</taxon>
        <taxon>Popillia</taxon>
    </lineage>
</organism>
<proteinExistence type="predicted"/>
<feature type="compositionally biased region" description="Acidic residues" evidence="1">
    <location>
        <begin position="103"/>
        <end position="112"/>
    </location>
</feature>
<sequence>MGWLLQKSWKKLWPKMSQESDQIETQPADDAEFVQFFQQLESCTEVEENDISEWINNDSDIGHQVLNEDEIVAMSTSNAESGHQVLNEDEIVAMSTSNAESNNSEDEDDTEEPVGLTHSEATIMLDELISTSRNS</sequence>
<evidence type="ECO:0000256" key="1">
    <source>
        <dbReference type="SAM" id="MobiDB-lite"/>
    </source>
</evidence>
<dbReference type="Proteomes" id="UP001458880">
    <property type="component" value="Unassembled WGS sequence"/>
</dbReference>
<keyword evidence="3" id="KW-1185">Reference proteome</keyword>
<dbReference type="EMBL" id="JASPKY010000026">
    <property type="protein sequence ID" value="KAK9751657.1"/>
    <property type="molecule type" value="Genomic_DNA"/>
</dbReference>
<accession>A0AAW1MZA3</accession>
<protein>
    <submittedName>
        <fullName evidence="2">Uncharacterized protein</fullName>
    </submittedName>
</protein>
<feature type="region of interest" description="Disordered" evidence="1">
    <location>
        <begin position="93"/>
        <end position="135"/>
    </location>
</feature>
<evidence type="ECO:0000313" key="2">
    <source>
        <dbReference type="EMBL" id="KAK9751657.1"/>
    </source>
</evidence>
<reference evidence="2 3" key="1">
    <citation type="journal article" date="2024" name="BMC Genomics">
        <title>De novo assembly and annotation of Popillia japonica's genome with initial clues to its potential as an invasive pest.</title>
        <authorList>
            <person name="Cucini C."/>
            <person name="Boschi S."/>
            <person name="Funari R."/>
            <person name="Cardaioli E."/>
            <person name="Iannotti N."/>
            <person name="Marturano G."/>
            <person name="Paoli F."/>
            <person name="Bruttini M."/>
            <person name="Carapelli A."/>
            <person name="Frati F."/>
            <person name="Nardi F."/>
        </authorList>
    </citation>
    <scope>NUCLEOTIDE SEQUENCE [LARGE SCALE GENOMIC DNA]</scope>
    <source>
        <strain evidence="2">DMR45628</strain>
    </source>
</reference>
<dbReference type="AlphaFoldDB" id="A0AAW1MZA3"/>
<evidence type="ECO:0000313" key="3">
    <source>
        <dbReference type="Proteomes" id="UP001458880"/>
    </source>
</evidence>
<gene>
    <name evidence="2" type="ORF">QE152_g4879</name>
</gene>
<name>A0AAW1MZA3_POPJA</name>
<comment type="caution">
    <text evidence="2">The sequence shown here is derived from an EMBL/GenBank/DDBJ whole genome shotgun (WGS) entry which is preliminary data.</text>
</comment>